<feature type="compositionally biased region" description="Low complexity" evidence="1">
    <location>
        <begin position="8"/>
        <end position="18"/>
    </location>
</feature>
<proteinExistence type="predicted"/>
<gene>
    <name evidence="2" type="ORF">SLS55_006020</name>
</gene>
<comment type="caution">
    <text evidence="2">The sequence shown here is derived from an EMBL/GenBank/DDBJ whole genome shotgun (WGS) entry which is preliminary data.</text>
</comment>
<organism evidence="2 3">
    <name type="scientific">Diplodia seriata</name>
    <dbReference type="NCBI Taxonomy" id="420778"/>
    <lineage>
        <taxon>Eukaryota</taxon>
        <taxon>Fungi</taxon>
        <taxon>Dikarya</taxon>
        <taxon>Ascomycota</taxon>
        <taxon>Pezizomycotina</taxon>
        <taxon>Dothideomycetes</taxon>
        <taxon>Dothideomycetes incertae sedis</taxon>
        <taxon>Botryosphaeriales</taxon>
        <taxon>Botryosphaeriaceae</taxon>
        <taxon>Diplodia</taxon>
    </lineage>
</organism>
<evidence type="ECO:0000313" key="3">
    <source>
        <dbReference type="Proteomes" id="UP001430584"/>
    </source>
</evidence>
<dbReference type="EMBL" id="JAJVCZ030000006">
    <property type="protein sequence ID" value="KAL0258524.1"/>
    <property type="molecule type" value="Genomic_DNA"/>
</dbReference>
<reference evidence="2 3" key="1">
    <citation type="submission" date="2024-02" db="EMBL/GenBank/DDBJ databases">
        <title>De novo assembly and annotation of 12 fungi associated with fruit tree decline syndrome in Ontario, Canada.</title>
        <authorList>
            <person name="Sulman M."/>
            <person name="Ellouze W."/>
            <person name="Ilyukhin E."/>
        </authorList>
    </citation>
    <scope>NUCLEOTIDE SEQUENCE [LARGE SCALE GENOMIC DNA]</scope>
    <source>
        <strain evidence="2 3">FDS-637</strain>
    </source>
</reference>
<evidence type="ECO:0000313" key="2">
    <source>
        <dbReference type="EMBL" id="KAL0258524.1"/>
    </source>
</evidence>
<evidence type="ECO:0000256" key="1">
    <source>
        <dbReference type="SAM" id="MobiDB-lite"/>
    </source>
</evidence>
<feature type="region of interest" description="Disordered" evidence="1">
    <location>
        <begin position="1"/>
        <end position="45"/>
    </location>
</feature>
<sequence length="228" mass="24978">MPDTDAHSTSAPSTTSSSMPDRLRSLALGGGKKSPPATSEPYHPSIRAITTISPKAPLGETKYVTKGTPQVWGGVAWTRPQAHDPSLQEALVRTLVDGARGLPTHVLLVPDAQVVRVCAERHDIVMLLSTFEDGLEGGLDWHDFVTGVKAFLSDVDGKECEFRDLRHQMGGRLARLVGHTDHFDIWQRGMVRLDHLCQLVIVDCCDLVDVPPKPKPSLVRRLTQKLKA</sequence>
<dbReference type="RefSeq" id="XP_066631553.1">
    <property type="nucleotide sequence ID" value="XM_066777458.1"/>
</dbReference>
<dbReference type="Proteomes" id="UP001430584">
    <property type="component" value="Unassembled WGS sequence"/>
</dbReference>
<protein>
    <submittedName>
        <fullName evidence="2">Uncharacterized protein</fullName>
    </submittedName>
</protein>
<accession>A0ABR3CD34</accession>
<dbReference type="GeneID" id="92010105"/>
<name>A0ABR3CD34_9PEZI</name>
<keyword evidence="3" id="KW-1185">Reference proteome</keyword>